<sequence length="335" mass="37660">MGMKRRFWQITIAIALVGTSVIAFSFYQLWQNVRETASIIYEPLPPPAHPVQVSEKKEDMELTVTPEVVPKEPKRPLTMLLFGVDKRGADPGRTDTLIFLAVHPEKHETLMFSIPRDTRTTIISNGKEDKINHAYSAGGIPSTVRTVEHFLDIPIDYYVKVEMEGFSAIVDTLGGVTVENAFAFDYEGYHFPKGSISMDGNKALAYARMRYEDPEGDFGRNKRQQQIIRELMSKGKQVSTVGKLDTILANVGNSIKTNLALTDMQELMLDYKSALEELEVLSIRGEGGMIGGIYYYLVTDQERKRLKEEIEQFLKKPVSEAADLQEKKGSTLLGT</sequence>
<dbReference type="InterPro" id="IPR004474">
    <property type="entry name" value="LytR_CpsA_psr"/>
</dbReference>
<accession>A0A3M8CIX6</accession>
<dbReference type="EMBL" id="RHHR01000013">
    <property type="protein sequence ID" value="RNB74835.1"/>
    <property type="molecule type" value="Genomic_DNA"/>
</dbReference>
<evidence type="ECO:0000256" key="1">
    <source>
        <dbReference type="ARBA" id="ARBA00006068"/>
    </source>
</evidence>
<keyword evidence="2" id="KW-0175">Coiled coil</keyword>
<dbReference type="InterPro" id="IPR050922">
    <property type="entry name" value="LytR/CpsA/Psr_CW_biosynth"/>
</dbReference>
<proteinExistence type="inferred from homology"/>
<gene>
    <name evidence="4" type="ORF">EDM52_08910</name>
</gene>
<name>A0A3M8CIX6_9BACL</name>
<dbReference type="Proteomes" id="UP000282028">
    <property type="component" value="Unassembled WGS sequence"/>
</dbReference>
<feature type="domain" description="Cell envelope-related transcriptional attenuator" evidence="3">
    <location>
        <begin position="93"/>
        <end position="236"/>
    </location>
</feature>
<organism evidence="4 5">
    <name type="scientific">Brevibacillus invocatus</name>
    <dbReference type="NCBI Taxonomy" id="173959"/>
    <lineage>
        <taxon>Bacteria</taxon>
        <taxon>Bacillati</taxon>
        <taxon>Bacillota</taxon>
        <taxon>Bacilli</taxon>
        <taxon>Bacillales</taxon>
        <taxon>Paenibacillaceae</taxon>
        <taxon>Brevibacillus</taxon>
    </lineage>
</organism>
<comment type="caution">
    <text evidence="4">The sequence shown here is derived from an EMBL/GenBank/DDBJ whole genome shotgun (WGS) entry which is preliminary data.</text>
</comment>
<comment type="similarity">
    <text evidence="1">Belongs to the LytR/CpsA/Psr (LCP) family.</text>
</comment>
<evidence type="ECO:0000313" key="4">
    <source>
        <dbReference type="EMBL" id="RNB74835.1"/>
    </source>
</evidence>
<dbReference type="PANTHER" id="PTHR33392:SF6">
    <property type="entry name" value="POLYISOPRENYL-TEICHOIC ACID--PEPTIDOGLYCAN TEICHOIC ACID TRANSFERASE TAGU"/>
    <property type="match status" value="1"/>
</dbReference>
<keyword evidence="5" id="KW-1185">Reference proteome</keyword>
<protein>
    <submittedName>
        <fullName evidence="4">LytR family transcriptional regulator</fullName>
    </submittedName>
</protein>
<dbReference type="NCBIfam" id="TIGR00350">
    <property type="entry name" value="lytR_cpsA_psr"/>
    <property type="match status" value="1"/>
</dbReference>
<evidence type="ECO:0000259" key="3">
    <source>
        <dbReference type="Pfam" id="PF03816"/>
    </source>
</evidence>
<dbReference type="Pfam" id="PF03816">
    <property type="entry name" value="LytR_cpsA_psr"/>
    <property type="match status" value="1"/>
</dbReference>
<dbReference type="AlphaFoldDB" id="A0A3M8CIX6"/>
<dbReference type="OrthoDB" id="27330at2"/>
<evidence type="ECO:0000256" key="2">
    <source>
        <dbReference type="SAM" id="Coils"/>
    </source>
</evidence>
<dbReference type="Gene3D" id="3.40.630.190">
    <property type="entry name" value="LCP protein"/>
    <property type="match status" value="1"/>
</dbReference>
<feature type="coiled-coil region" evidence="2">
    <location>
        <begin position="261"/>
        <end position="316"/>
    </location>
</feature>
<dbReference type="PANTHER" id="PTHR33392">
    <property type="entry name" value="POLYISOPRENYL-TEICHOIC ACID--PEPTIDOGLYCAN TEICHOIC ACID TRANSFERASE TAGU"/>
    <property type="match status" value="1"/>
</dbReference>
<reference evidence="4 5" key="1">
    <citation type="submission" date="2018-10" db="EMBL/GenBank/DDBJ databases">
        <title>Phylogenomics of Brevibacillus.</title>
        <authorList>
            <person name="Dunlap C."/>
        </authorList>
    </citation>
    <scope>NUCLEOTIDE SEQUENCE [LARGE SCALE GENOMIC DNA]</scope>
    <source>
        <strain evidence="4 5">JCM 12215</strain>
    </source>
</reference>
<evidence type="ECO:0000313" key="5">
    <source>
        <dbReference type="Proteomes" id="UP000282028"/>
    </source>
</evidence>